<keyword evidence="2" id="KW-0547">Nucleotide-binding</keyword>
<dbReference type="AlphaFoldDB" id="L0R9W6"/>
<dbReference type="InterPro" id="IPR027417">
    <property type="entry name" value="P-loop_NTPase"/>
</dbReference>
<keyword evidence="7" id="KW-0812">Transmembrane</keyword>
<evidence type="ECO:0000313" key="12">
    <source>
        <dbReference type="Proteomes" id="UP000010808"/>
    </source>
</evidence>
<evidence type="ECO:0000259" key="9">
    <source>
        <dbReference type="PROSITE" id="PS51194"/>
    </source>
</evidence>
<dbReference type="InterPro" id="IPR044742">
    <property type="entry name" value="DEAD/DEAH_RhlB"/>
</dbReference>
<keyword evidence="5" id="KW-0067">ATP-binding</keyword>
<keyword evidence="3" id="KW-0378">Hydrolase</keyword>
<dbReference type="InterPro" id="IPR012677">
    <property type="entry name" value="Nucleotide-bd_a/b_plait_sf"/>
</dbReference>
<evidence type="ECO:0000256" key="1">
    <source>
        <dbReference type="ARBA" id="ARBA00012552"/>
    </source>
</evidence>
<evidence type="ECO:0000256" key="5">
    <source>
        <dbReference type="ARBA" id="ARBA00022840"/>
    </source>
</evidence>
<dbReference type="InterPro" id="IPR014001">
    <property type="entry name" value="Helicase_ATP-bd"/>
</dbReference>
<dbReference type="Gene3D" id="3.30.70.330">
    <property type="match status" value="1"/>
</dbReference>
<dbReference type="SMART" id="SM00490">
    <property type="entry name" value="HELICc"/>
    <property type="match status" value="1"/>
</dbReference>
<dbReference type="KEGG" id="dhy:DESAM_20085"/>
<dbReference type="InterPro" id="IPR050547">
    <property type="entry name" value="DEAD_box_RNA_helicases"/>
</dbReference>
<evidence type="ECO:0000259" key="8">
    <source>
        <dbReference type="PROSITE" id="PS51192"/>
    </source>
</evidence>
<dbReference type="PROSITE" id="PS51192">
    <property type="entry name" value="HELICASE_ATP_BIND_1"/>
    <property type="match status" value="1"/>
</dbReference>
<accession>L0R9W6</accession>
<evidence type="ECO:0000256" key="2">
    <source>
        <dbReference type="ARBA" id="ARBA00022741"/>
    </source>
</evidence>
<dbReference type="InterPro" id="IPR011545">
    <property type="entry name" value="DEAD/DEAH_box_helicase_dom"/>
</dbReference>
<dbReference type="GO" id="GO:0005524">
    <property type="term" value="F:ATP binding"/>
    <property type="evidence" value="ECO:0007669"/>
    <property type="project" value="UniProtKB-KW"/>
</dbReference>
<dbReference type="InterPro" id="IPR014014">
    <property type="entry name" value="RNA_helicase_DEAD_Q_motif"/>
</dbReference>
<dbReference type="InterPro" id="IPR001650">
    <property type="entry name" value="Helicase_C-like"/>
</dbReference>
<dbReference type="Pfam" id="PF03880">
    <property type="entry name" value="DbpA"/>
    <property type="match status" value="1"/>
</dbReference>
<dbReference type="CDD" id="cd18787">
    <property type="entry name" value="SF2_C_DEAD"/>
    <property type="match status" value="1"/>
</dbReference>
<dbReference type="Proteomes" id="UP000010808">
    <property type="component" value="Chromosome"/>
</dbReference>
<feature type="transmembrane region" description="Helical" evidence="7">
    <location>
        <begin position="41"/>
        <end position="62"/>
    </location>
</feature>
<protein>
    <recommendedName>
        <fullName evidence="1">RNA helicase</fullName>
        <ecNumber evidence="1">3.6.4.13</ecNumber>
    </recommendedName>
</protein>
<dbReference type="CDD" id="cd00268">
    <property type="entry name" value="DEADc"/>
    <property type="match status" value="1"/>
</dbReference>
<evidence type="ECO:0000259" key="10">
    <source>
        <dbReference type="PROSITE" id="PS51195"/>
    </source>
</evidence>
<organism evidence="11 12">
    <name type="scientific">Maridesulfovibrio hydrothermalis AM13 = DSM 14728</name>
    <dbReference type="NCBI Taxonomy" id="1121451"/>
    <lineage>
        <taxon>Bacteria</taxon>
        <taxon>Pseudomonadati</taxon>
        <taxon>Thermodesulfobacteriota</taxon>
        <taxon>Desulfovibrionia</taxon>
        <taxon>Desulfovibrionales</taxon>
        <taxon>Desulfovibrionaceae</taxon>
        <taxon>Maridesulfovibrio</taxon>
    </lineage>
</organism>
<evidence type="ECO:0000256" key="4">
    <source>
        <dbReference type="ARBA" id="ARBA00022806"/>
    </source>
</evidence>
<feature type="domain" description="DEAD-box RNA helicase Q" evidence="10">
    <location>
        <begin position="68"/>
        <end position="96"/>
    </location>
</feature>
<dbReference type="InterPro" id="IPR005580">
    <property type="entry name" value="DbpA/CsdA_RNA-bd_dom"/>
</dbReference>
<keyword evidence="7" id="KW-1133">Transmembrane helix</keyword>
<evidence type="ECO:0000313" key="11">
    <source>
        <dbReference type="EMBL" id="CCO22376.1"/>
    </source>
</evidence>
<dbReference type="GO" id="GO:0003724">
    <property type="term" value="F:RNA helicase activity"/>
    <property type="evidence" value="ECO:0007669"/>
    <property type="project" value="UniProtKB-EC"/>
</dbReference>
<dbReference type="SMART" id="SM00487">
    <property type="entry name" value="DEXDc"/>
    <property type="match status" value="1"/>
</dbReference>
<evidence type="ECO:0000256" key="6">
    <source>
        <dbReference type="PROSITE-ProRule" id="PRU00552"/>
    </source>
</evidence>
<dbReference type="STRING" id="1121451.DESAM_20085"/>
<proteinExistence type="predicted"/>
<dbReference type="PROSITE" id="PS51195">
    <property type="entry name" value="Q_MOTIF"/>
    <property type="match status" value="1"/>
</dbReference>
<keyword evidence="4 11" id="KW-0347">Helicase</keyword>
<dbReference type="SUPFAM" id="SSF52540">
    <property type="entry name" value="P-loop containing nucleoside triphosphate hydrolases"/>
    <property type="match status" value="1"/>
</dbReference>
<feature type="domain" description="Helicase ATP-binding" evidence="8">
    <location>
        <begin position="100"/>
        <end position="270"/>
    </location>
</feature>
<sequence>MIVALLLPYFITLTAYGLLTIYISGLAEKTGIKHVTLLSTGYGAMFFALIYTTFIIITFYTVEKYIMEKFRNLGLSDAIIDALAKKGFTAPTPIQEQTIPMLLSGEKDIVGQAMTGTGKTAAFGLPILENVKDGAGHVQAIILTPTRELAIQVADEISSFRGTRRTRITTVYGGQAMLPQLKALKRGTDIVVGTPGRVLDHIRRKTLKLGDISFFVLDEADEMCNMGFLDDVSDIMENAGDNHRTLLFSATMPPEVMRIARKFMGDYDVVSVKREKNEVPLTEQIFHEVNERDRFEALCRVVDAQREFYGLIFCRTRADADRVAGLLTERKYPAEPIHGDLSQSRREEILKKFRNRKCKILVATDVAARGIDVPDLSHVINFALPQDPQSYVHRVGRTGRAGKSGIAVTIINPREFGKLRYISKVTGVRVEKKPLPTIDEVIEMKKGHMGAELDEIVTGGKHMSYLSLANELLEDNDPIEVVAALLKHSQGSLLDKSSYRVIEEGRDNSRSRVRFTAYVGRAHGMTPRKLVDMICRKSRINPVRIQHVKIQGRQSTFTVPAGDSDNVMRAVNRSNKNERPLLRRG</sequence>
<feature type="short sequence motif" description="Q motif" evidence="6">
    <location>
        <begin position="68"/>
        <end position="96"/>
    </location>
</feature>
<dbReference type="Gene3D" id="3.40.50.300">
    <property type="entry name" value="P-loop containing nucleotide triphosphate hydrolases"/>
    <property type="match status" value="2"/>
</dbReference>
<dbReference type="HOGENOM" id="CLU_003041_21_1_7"/>
<dbReference type="GO" id="GO:0003723">
    <property type="term" value="F:RNA binding"/>
    <property type="evidence" value="ECO:0007669"/>
    <property type="project" value="TreeGrafter"/>
</dbReference>
<dbReference type="eggNOG" id="COG0513">
    <property type="taxonomic scope" value="Bacteria"/>
</dbReference>
<reference evidence="11 12" key="1">
    <citation type="submission" date="2012-10" db="EMBL/GenBank/DDBJ databases">
        <authorList>
            <person name="Genoscope - CEA"/>
        </authorList>
    </citation>
    <scope>NUCLEOTIDE SEQUENCE [LARGE SCALE GENOMIC DNA]</scope>
    <source>
        <strain evidence="12">AM13 / DSM 14728</strain>
    </source>
</reference>
<dbReference type="EMBL" id="FO203522">
    <property type="protein sequence ID" value="CCO22376.1"/>
    <property type="molecule type" value="Genomic_DNA"/>
</dbReference>
<name>L0R9W6_9BACT</name>
<dbReference type="Pfam" id="PF00270">
    <property type="entry name" value="DEAD"/>
    <property type="match status" value="1"/>
</dbReference>
<dbReference type="EC" id="3.6.4.13" evidence="1"/>
<dbReference type="PROSITE" id="PS51194">
    <property type="entry name" value="HELICASE_CTER"/>
    <property type="match status" value="1"/>
</dbReference>
<gene>
    <name evidence="11" type="ORF">DESAM_20085</name>
</gene>
<evidence type="ECO:0000256" key="3">
    <source>
        <dbReference type="ARBA" id="ARBA00022801"/>
    </source>
</evidence>
<dbReference type="Pfam" id="PF00271">
    <property type="entry name" value="Helicase_C"/>
    <property type="match status" value="1"/>
</dbReference>
<dbReference type="GO" id="GO:0016787">
    <property type="term" value="F:hydrolase activity"/>
    <property type="evidence" value="ECO:0007669"/>
    <property type="project" value="UniProtKB-KW"/>
</dbReference>
<dbReference type="PANTHER" id="PTHR47963">
    <property type="entry name" value="DEAD-BOX ATP-DEPENDENT RNA HELICASE 47, MITOCHONDRIAL"/>
    <property type="match status" value="1"/>
</dbReference>
<dbReference type="CDD" id="cd12252">
    <property type="entry name" value="RRM_DbpA"/>
    <property type="match status" value="1"/>
</dbReference>
<keyword evidence="12" id="KW-1185">Reference proteome</keyword>
<keyword evidence="7" id="KW-0472">Membrane</keyword>
<dbReference type="PANTHER" id="PTHR47963:SF8">
    <property type="entry name" value="ATP-DEPENDENT RNA HELICASE DEAD"/>
    <property type="match status" value="1"/>
</dbReference>
<evidence type="ECO:0000256" key="7">
    <source>
        <dbReference type="SAM" id="Phobius"/>
    </source>
</evidence>
<dbReference type="PATRIC" id="fig|1121451.3.peg.361"/>
<feature type="domain" description="Helicase C-terminal" evidence="9">
    <location>
        <begin position="281"/>
        <end position="441"/>
    </location>
</feature>